<dbReference type="Proteomes" id="UP000662857">
    <property type="component" value="Chromosome"/>
</dbReference>
<keyword evidence="2" id="KW-1185">Reference proteome</keyword>
<evidence type="ECO:0000313" key="1">
    <source>
        <dbReference type="EMBL" id="QSB14719.1"/>
    </source>
</evidence>
<dbReference type="EMBL" id="CP070499">
    <property type="protein sequence ID" value="QSB14719.1"/>
    <property type="molecule type" value="Genomic_DNA"/>
</dbReference>
<evidence type="ECO:0000313" key="2">
    <source>
        <dbReference type="Proteomes" id="UP000662857"/>
    </source>
</evidence>
<evidence type="ECO:0008006" key="3">
    <source>
        <dbReference type="Google" id="ProtNLM"/>
    </source>
</evidence>
<organism evidence="1 2">
    <name type="scientific">Natronosporangium hydrolyticum</name>
    <dbReference type="NCBI Taxonomy" id="2811111"/>
    <lineage>
        <taxon>Bacteria</taxon>
        <taxon>Bacillati</taxon>
        <taxon>Actinomycetota</taxon>
        <taxon>Actinomycetes</taxon>
        <taxon>Micromonosporales</taxon>
        <taxon>Micromonosporaceae</taxon>
        <taxon>Natronosporangium</taxon>
    </lineage>
</organism>
<dbReference type="KEGG" id="nhy:JQS43_25235"/>
<reference evidence="1" key="1">
    <citation type="submission" date="2021-02" db="EMBL/GenBank/DDBJ databases">
        <title>Natrosporangium hydrolyticum gen. nov., sp. nov, a haloalkaliphilic actinobacterium from a soda solonchak soil.</title>
        <authorList>
            <person name="Sorokin D.Y."/>
            <person name="Khijniak T.V."/>
            <person name="Zakharycheva A.P."/>
            <person name="Boueva O.V."/>
            <person name="Ariskina E.V."/>
            <person name="Hahnke R.L."/>
            <person name="Bunk B."/>
            <person name="Sproer C."/>
            <person name="Schumann P."/>
            <person name="Evtushenko L.I."/>
            <person name="Kublanov I.V."/>
        </authorList>
    </citation>
    <scope>NUCLEOTIDE SEQUENCE</scope>
    <source>
        <strain evidence="1">DSM 106523</strain>
    </source>
</reference>
<accession>A0A895YGS7</accession>
<protein>
    <recommendedName>
        <fullName evidence="3">Antitoxin</fullName>
    </recommendedName>
</protein>
<gene>
    <name evidence="1" type="ORF">JQS43_25235</name>
</gene>
<dbReference type="RefSeq" id="WP_239676872.1">
    <property type="nucleotide sequence ID" value="NZ_CP070499.1"/>
</dbReference>
<name>A0A895YGS7_9ACTN</name>
<proteinExistence type="predicted"/>
<sequence>MRTTIDLPAEVMQAAKIRAAELGVTLKELFSRAITHELGLPAARQGASRVTLPLVGVAATPAVHVTNADIEAALAADEAERYGG</sequence>
<dbReference type="AlphaFoldDB" id="A0A895YGS7"/>